<keyword evidence="10" id="KW-1185">Reference proteome</keyword>
<evidence type="ECO:0000256" key="4">
    <source>
        <dbReference type="ARBA" id="ARBA00022692"/>
    </source>
</evidence>
<feature type="domain" description="ABC transmembrane type-1" evidence="8">
    <location>
        <begin position="77"/>
        <end position="269"/>
    </location>
</feature>
<dbReference type="SUPFAM" id="SSF161098">
    <property type="entry name" value="MetI-like"/>
    <property type="match status" value="1"/>
</dbReference>
<dbReference type="EMBL" id="JAAKDE010000006">
    <property type="protein sequence ID" value="MBA2132663.1"/>
    <property type="molecule type" value="Genomic_DNA"/>
</dbReference>
<sequence length="283" mass="32614">MRQFAVKERKRRNILPFLRHLLLYLLLVIYLFPFYLVVINAFKDRRAIISNPLGIGSAVKLINFHQAFIKMNYWQGFWNSLVITALSVVLIAFFSSMTAYYFLRYKGKLSKFLFFLMVASMLIPFQAIMIPLVRIYGSTLKLLDNKWILIYMYLGFGSSLSVFVYHGFMKSIAVELEEAALVDGCTPVQTFFKIVFPLLRPTTITLVVLNVLWIWNDFLLPSLVLISRTNRTLPLSTFYFHGTYTSDYGLLMAGLLLTIIPVIAFFILMQKHVISGILQGAIK</sequence>
<dbReference type="PROSITE" id="PS50928">
    <property type="entry name" value="ABC_TM1"/>
    <property type="match status" value="1"/>
</dbReference>
<dbReference type="AlphaFoldDB" id="A0A8J6LM51"/>
<dbReference type="CDD" id="cd06261">
    <property type="entry name" value="TM_PBP2"/>
    <property type="match status" value="1"/>
</dbReference>
<evidence type="ECO:0000256" key="6">
    <source>
        <dbReference type="ARBA" id="ARBA00023136"/>
    </source>
</evidence>
<comment type="similarity">
    <text evidence="7">Belongs to the binding-protein-dependent transport system permease family.</text>
</comment>
<dbReference type="GO" id="GO:0055085">
    <property type="term" value="P:transmembrane transport"/>
    <property type="evidence" value="ECO:0007669"/>
    <property type="project" value="InterPro"/>
</dbReference>
<dbReference type="PANTHER" id="PTHR43744:SF12">
    <property type="entry name" value="ABC TRANSPORTER PERMEASE PROTEIN MG189-RELATED"/>
    <property type="match status" value="1"/>
</dbReference>
<evidence type="ECO:0000256" key="1">
    <source>
        <dbReference type="ARBA" id="ARBA00004651"/>
    </source>
</evidence>
<reference evidence="9" key="1">
    <citation type="submission" date="2020-06" db="EMBL/GenBank/DDBJ databases">
        <title>Novel chitinolytic bacterium.</title>
        <authorList>
            <person name="Ungkulpasvich U."/>
            <person name="Kosugi A."/>
            <person name="Uke A."/>
        </authorList>
    </citation>
    <scope>NUCLEOTIDE SEQUENCE</scope>
    <source>
        <strain evidence="9">UUS1-1</strain>
    </source>
</reference>
<name>A0A8J6LM51_9FIRM</name>
<feature type="transmembrane region" description="Helical" evidence="7">
    <location>
        <begin position="81"/>
        <end position="103"/>
    </location>
</feature>
<keyword evidence="4 7" id="KW-0812">Transmembrane</keyword>
<dbReference type="GO" id="GO:0005886">
    <property type="term" value="C:plasma membrane"/>
    <property type="evidence" value="ECO:0007669"/>
    <property type="project" value="UniProtKB-SubCell"/>
</dbReference>
<feature type="transmembrane region" description="Helical" evidence="7">
    <location>
        <begin position="112"/>
        <end position="136"/>
    </location>
</feature>
<gene>
    <name evidence="9" type="ORF">G5B42_03790</name>
</gene>
<feature type="transmembrane region" description="Helical" evidence="7">
    <location>
        <begin position="248"/>
        <end position="269"/>
    </location>
</feature>
<proteinExistence type="inferred from homology"/>
<dbReference type="InterPro" id="IPR035906">
    <property type="entry name" value="MetI-like_sf"/>
</dbReference>
<evidence type="ECO:0000256" key="3">
    <source>
        <dbReference type="ARBA" id="ARBA00022475"/>
    </source>
</evidence>
<keyword evidence="2 7" id="KW-0813">Transport</keyword>
<keyword evidence="3" id="KW-1003">Cell membrane</keyword>
<evidence type="ECO:0000313" key="9">
    <source>
        <dbReference type="EMBL" id="MBA2132663.1"/>
    </source>
</evidence>
<protein>
    <submittedName>
        <fullName evidence="9">Carbohydrate ABC transporter permease</fullName>
    </submittedName>
</protein>
<comment type="subcellular location">
    <subcellularLocation>
        <location evidence="1 7">Cell membrane</location>
        <topology evidence="1 7">Multi-pass membrane protein</topology>
    </subcellularLocation>
</comment>
<dbReference type="RefSeq" id="WP_181339131.1">
    <property type="nucleotide sequence ID" value="NZ_JAAKDE010000006.1"/>
</dbReference>
<feature type="transmembrane region" description="Helical" evidence="7">
    <location>
        <begin position="21"/>
        <end position="42"/>
    </location>
</feature>
<dbReference type="Pfam" id="PF00528">
    <property type="entry name" value="BPD_transp_1"/>
    <property type="match status" value="1"/>
</dbReference>
<evidence type="ECO:0000259" key="8">
    <source>
        <dbReference type="PROSITE" id="PS50928"/>
    </source>
</evidence>
<dbReference type="PANTHER" id="PTHR43744">
    <property type="entry name" value="ABC TRANSPORTER PERMEASE PROTEIN MG189-RELATED-RELATED"/>
    <property type="match status" value="1"/>
</dbReference>
<keyword evidence="5 7" id="KW-1133">Transmembrane helix</keyword>
<accession>A0A8J6LM51</accession>
<evidence type="ECO:0000313" key="10">
    <source>
        <dbReference type="Proteomes" id="UP000657177"/>
    </source>
</evidence>
<dbReference type="Gene3D" id="1.10.3720.10">
    <property type="entry name" value="MetI-like"/>
    <property type="match status" value="1"/>
</dbReference>
<organism evidence="9 10">
    <name type="scientific">Capillibacterium thermochitinicola</name>
    <dbReference type="NCBI Taxonomy" id="2699427"/>
    <lineage>
        <taxon>Bacteria</taxon>
        <taxon>Bacillati</taxon>
        <taxon>Bacillota</taxon>
        <taxon>Capillibacterium</taxon>
    </lineage>
</organism>
<feature type="transmembrane region" description="Helical" evidence="7">
    <location>
        <begin position="148"/>
        <end position="168"/>
    </location>
</feature>
<keyword evidence="6 7" id="KW-0472">Membrane</keyword>
<dbReference type="Proteomes" id="UP000657177">
    <property type="component" value="Unassembled WGS sequence"/>
</dbReference>
<evidence type="ECO:0000256" key="2">
    <source>
        <dbReference type="ARBA" id="ARBA00022448"/>
    </source>
</evidence>
<comment type="caution">
    <text evidence="9">The sequence shown here is derived from an EMBL/GenBank/DDBJ whole genome shotgun (WGS) entry which is preliminary data.</text>
</comment>
<evidence type="ECO:0000256" key="7">
    <source>
        <dbReference type="RuleBase" id="RU363032"/>
    </source>
</evidence>
<evidence type="ECO:0000256" key="5">
    <source>
        <dbReference type="ARBA" id="ARBA00022989"/>
    </source>
</evidence>
<dbReference type="InterPro" id="IPR000515">
    <property type="entry name" value="MetI-like"/>
</dbReference>